<sequence length="160" mass="17760">REFWKSITSDSWLHTLSNWKLGRRGGAGGASGSAPTRPKSKLLNGHLLTYPIRLESTDKELVERFTRKQDLLNAWKRSAPTFSPCSVLSSPFSDCTSSNICRRPQSHLRPRQAPQKPLNRPHGPMVISNGPRSLDSSFPFPMVLNGSAERPAPATRLSKV</sequence>
<reference evidence="2" key="1">
    <citation type="submission" date="2009-11" db="EMBL/GenBank/DDBJ databases">
        <authorList>
            <consortium name="The Broad Institute Genome Sequencing Platform"/>
            <person name="Ward D."/>
            <person name="Feldgarden M."/>
            <person name="Earl A."/>
            <person name="Young S.K."/>
            <person name="Zeng Q."/>
            <person name="Koehrsen M."/>
            <person name="Alvarado L."/>
            <person name="Berlin A."/>
            <person name="Bochicchio J."/>
            <person name="Borenstein D."/>
            <person name="Chapman S.B."/>
            <person name="Chen Z."/>
            <person name="Engels R."/>
            <person name="Freedman E."/>
            <person name="Gellesch M."/>
            <person name="Goldberg J."/>
            <person name="Griggs A."/>
            <person name="Gujja S."/>
            <person name="Heilman E."/>
            <person name="Heiman D."/>
            <person name="Hepburn T."/>
            <person name="Howarth C."/>
            <person name="Jen D."/>
            <person name="Larson L."/>
            <person name="Lewis B."/>
            <person name="Mehta T."/>
            <person name="Park D."/>
            <person name="Pearson M."/>
            <person name="Roberts A."/>
            <person name="Saif S."/>
            <person name="Shea T."/>
            <person name="Shenoy N."/>
            <person name="Sisk P."/>
            <person name="Stolte C."/>
            <person name="Sykes S."/>
            <person name="Thomson T."/>
            <person name="Walk T."/>
            <person name="White J."/>
            <person name="Yandava C."/>
            <person name="Izard J."/>
            <person name="Baranova O.V."/>
            <person name="Blanton J.M."/>
            <person name="Tanner A.C."/>
            <person name="Dewhirst F.E."/>
            <person name="Haas B."/>
            <person name="Nusbaum C."/>
            <person name="Birren B."/>
        </authorList>
    </citation>
    <scope>NUCLEOTIDE SEQUENCE [LARGE SCALE GENOMIC DNA]</scope>
    <source>
        <strain evidence="2">1-1 BBBD Race 1</strain>
    </source>
</reference>
<feature type="non-terminal residue" evidence="2">
    <location>
        <position position="1"/>
    </location>
</feature>
<keyword evidence="4" id="KW-1185">Reference proteome</keyword>
<evidence type="ECO:0000256" key="1">
    <source>
        <dbReference type="SAM" id="MobiDB-lite"/>
    </source>
</evidence>
<evidence type="ECO:0000313" key="3">
    <source>
        <dbReference type="EnsemblFungi" id="PTTG_28902-t43_1-p1"/>
    </source>
</evidence>
<name>A0A180G869_PUCT1</name>
<proteinExistence type="predicted"/>
<protein>
    <submittedName>
        <fullName evidence="2 3">Uncharacterized protein</fullName>
    </submittedName>
</protein>
<dbReference type="VEuPathDB" id="FungiDB:PTTG_28902"/>
<feature type="region of interest" description="Disordered" evidence="1">
    <location>
        <begin position="103"/>
        <end position="132"/>
    </location>
</feature>
<dbReference type="Proteomes" id="UP000005240">
    <property type="component" value="Unassembled WGS sequence"/>
</dbReference>
<gene>
    <name evidence="2" type="ORF">PTTG_28902</name>
</gene>
<reference evidence="3 4" key="3">
    <citation type="journal article" date="2017" name="G3 (Bethesda)">
        <title>Comparative analysis highlights variable genome content of wheat rusts and divergence of the mating loci.</title>
        <authorList>
            <person name="Cuomo C.A."/>
            <person name="Bakkeren G."/>
            <person name="Khalil H.B."/>
            <person name="Panwar V."/>
            <person name="Joly D."/>
            <person name="Linning R."/>
            <person name="Sakthikumar S."/>
            <person name="Song X."/>
            <person name="Adiconis X."/>
            <person name="Fan L."/>
            <person name="Goldberg J.M."/>
            <person name="Levin J.Z."/>
            <person name="Young S."/>
            <person name="Zeng Q."/>
            <person name="Anikster Y."/>
            <person name="Bruce M."/>
            <person name="Wang M."/>
            <person name="Yin C."/>
            <person name="McCallum B."/>
            <person name="Szabo L.J."/>
            <person name="Hulbert S."/>
            <person name="Chen X."/>
            <person name="Fellers J.P."/>
        </authorList>
    </citation>
    <scope>NUCLEOTIDE SEQUENCE</scope>
    <source>
        <strain evidence="4">Isolate 1-1 / race 1 (BBBD)</strain>
        <strain evidence="3">isolate 1-1 / race 1 (BBBD)</strain>
    </source>
</reference>
<dbReference type="EMBL" id="ADAS02000151">
    <property type="protein sequence ID" value="OAV88861.1"/>
    <property type="molecule type" value="Genomic_DNA"/>
</dbReference>
<dbReference type="EnsemblFungi" id="PTTG_28902-t43_1">
    <property type="protein sequence ID" value="PTTG_28902-t43_1-p1"/>
    <property type="gene ID" value="PTTG_28902"/>
</dbReference>
<dbReference type="AlphaFoldDB" id="A0A180G869"/>
<evidence type="ECO:0000313" key="2">
    <source>
        <dbReference type="EMBL" id="OAV88861.1"/>
    </source>
</evidence>
<reference evidence="2" key="2">
    <citation type="submission" date="2016-05" db="EMBL/GenBank/DDBJ databases">
        <title>Comparative analysis highlights variable genome content of wheat rusts and divergence of the mating loci.</title>
        <authorList>
            <person name="Cuomo C.A."/>
            <person name="Bakkeren G."/>
            <person name="Szabo L."/>
            <person name="Khalil H."/>
            <person name="Joly D."/>
            <person name="Goldberg J."/>
            <person name="Young S."/>
            <person name="Zeng Q."/>
            <person name="Fellers J."/>
        </authorList>
    </citation>
    <scope>NUCLEOTIDE SEQUENCE [LARGE SCALE GENOMIC DNA]</scope>
    <source>
        <strain evidence="2">1-1 BBBD Race 1</strain>
    </source>
</reference>
<evidence type="ECO:0000313" key="4">
    <source>
        <dbReference type="Proteomes" id="UP000005240"/>
    </source>
</evidence>
<organism evidence="2">
    <name type="scientific">Puccinia triticina (isolate 1-1 / race 1 (BBBD))</name>
    <name type="common">Brown leaf rust fungus</name>
    <dbReference type="NCBI Taxonomy" id="630390"/>
    <lineage>
        <taxon>Eukaryota</taxon>
        <taxon>Fungi</taxon>
        <taxon>Dikarya</taxon>
        <taxon>Basidiomycota</taxon>
        <taxon>Pucciniomycotina</taxon>
        <taxon>Pucciniomycetes</taxon>
        <taxon>Pucciniales</taxon>
        <taxon>Pucciniaceae</taxon>
        <taxon>Puccinia</taxon>
    </lineage>
</organism>
<reference evidence="3" key="4">
    <citation type="submission" date="2025-05" db="UniProtKB">
        <authorList>
            <consortium name="EnsemblFungi"/>
        </authorList>
    </citation>
    <scope>IDENTIFICATION</scope>
    <source>
        <strain evidence="3">isolate 1-1 / race 1 (BBBD)</strain>
    </source>
</reference>
<accession>A0A180G869</accession>
<feature type="non-terminal residue" evidence="2">
    <location>
        <position position="160"/>
    </location>
</feature>